<evidence type="ECO:0000313" key="4">
    <source>
        <dbReference type="EMBL" id="KAF4621676.1"/>
    </source>
</evidence>
<protein>
    <recommendedName>
        <fullName evidence="6">Transmembrane protein</fullName>
    </recommendedName>
</protein>
<feature type="region of interest" description="Disordered" evidence="1">
    <location>
        <begin position="31"/>
        <end position="64"/>
    </location>
</feature>
<keyword evidence="2" id="KW-0472">Membrane</keyword>
<comment type="caution">
    <text evidence="4">The sequence shown here is derived from an EMBL/GenBank/DDBJ whole genome shotgun (WGS) entry which is preliminary data.</text>
</comment>
<keyword evidence="3" id="KW-0732">Signal</keyword>
<feature type="compositionally biased region" description="Polar residues" evidence="1">
    <location>
        <begin position="53"/>
        <end position="64"/>
    </location>
</feature>
<feature type="chain" id="PRO_5034626205" description="Transmembrane protein" evidence="3">
    <location>
        <begin position="16"/>
        <end position="152"/>
    </location>
</feature>
<keyword evidence="2" id="KW-0812">Transmembrane</keyword>
<organism evidence="4 5">
    <name type="scientific">Agrocybe pediades</name>
    <dbReference type="NCBI Taxonomy" id="84607"/>
    <lineage>
        <taxon>Eukaryota</taxon>
        <taxon>Fungi</taxon>
        <taxon>Dikarya</taxon>
        <taxon>Basidiomycota</taxon>
        <taxon>Agaricomycotina</taxon>
        <taxon>Agaricomycetes</taxon>
        <taxon>Agaricomycetidae</taxon>
        <taxon>Agaricales</taxon>
        <taxon>Agaricineae</taxon>
        <taxon>Strophariaceae</taxon>
        <taxon>Agrocybe</taxon>
    </lineage>
</organism>
<dbReference type="Proteomes" id="UP000521872">
    <property type="component" value="Unassembled WGS sequence"/>
</dbReference>
<feature type="signal peptide" evidence="3">
    <location>
        <begin position="1"/>
        <end position="15"/>
    </location>
</feature>
<reference evidence="4 5" key="1">
    <citation type="submission" date="2019-12" db="EMBL/GenBank/DDBJ databases">
        <authorList>
            <person name="Floudas D."/>
            <person name="Bentzer J."/>
            <person name="Ahren D."/>
            <person name="Johansson T."/>
            <person name="Persson P."/>
            <person name="Tunlid A."/>
        </authorList>
    </citation>
    <scope>NUCLEOTIDE SEQUENCE [LARGE SCALE GENOMIC DNA]</scope>
    <source>
        <strain evidence="4 5">CBS 102.39</strain>
    </source>
</reference>
<keyword evidence="2" id="KW-1133">Transmembrane helix</keyword>
<dbReference type="EMBL" id="JAACJL010000005">
    <property type="protein sequence ID" value="KAF4621676.1"/>
    <property type="molecule type" value="Genomic_DNA"/>
</dbReference>
<name>A0A8H4R2P8_9AGAR</name>
<feature type="compositionally biased region" description="Low complexity" evidence="1">
    <location>
        <begin position="40"/>
        <end position="52"/>
    </location>
</feature>
<proteinExistence type="predicted"/>
<dbReference type="AlphaFoldDB" id="A0A8H4R2P8"/>
<evidence type="ECO:0000313" key="5">
    <source>
        <dbReference type="Proteomes" id="UP000521872"/>
    </source>
</evidence>
<evidence type="ECO:0008006" key="6">
    <source>
        <dbReference type="Google" id="ProtNLM"/>
    </source>
</evidence>
<evidence type="ECO:0000256" key="2">
    <source>
        <dbReference type="SAM" id="Phobius"/>
    </source>
</evidence>
<accession>A0A8H4R2P8</accession>
<feature type="region of interest" description="Disordered" evidence="1">
    <location>
        <begin position="132"/>
        <end position="152"/>
    </location>
</feature>
<evidence type="ECO:0000256" key="3">
    <source>
        <dbReference type="SAM" id="SignalP"/>
    </source>
</evidence>
<sequence>MWSIFLRVLLAHSSIENVYLVMRAPPPRKCTTGSTFLPPSSSSSSSSKAKSSIPNVNFLESPTESDANASLTAGLSQMTRTSEVLAGTAFVIATSLVVLSAYGVVWGTKMGLGVDDVHQFGLRMRSALSMATPSHASSFPGPTDTVDERITA</sequence>
<keyword evidence="5" id="KW-1185">Reference proteome</keyword>
<gene>
    <name evidence="4" type="ORF">D9613_012788</name>
</gene>
<evidence type="ECO:0000256" key="1">
    <source>
        <dbReference type="SAM" id="MobiDB-lite"/>
    </source>
</evidence>
<feature type="transmembrane region" description="Helical" evidence="2">
    <location>
        <begin position="84"/>
        <end position="105"/>
    </location>
</feature>